<dbReference type="Proteomes" id="UP001501570">
    <property type="component" value="Unassembled WGS sequence"/>
</dbReference>
<sequence>MTTDPADLTHLVLLKVAEFIRRLPADQLADLAEGSAKLELVPKGGRVAARGAGTSRATAAPTVSVQRVREYLSGIGDRASGIRYVDELKLTVAQLRALAKELGIAVPSKAAKAQVTSTIVEWTVGHRLDSESISRPAPARG</sequence>
<evidence type="ECO:0000313" key="1">
    <source>
        <dbReference type="EMBL" id="GAA5188236.1"/>
    </source>
</evidence>
<evidence type="ECO:0008006" key="3">
    <source>
        <dbReference type="Google" id="ProtNLM"/>
    </source>
</evidence>
<proteinExistence type="predicted"/>
<organism evidence="1 2">
    <name type="scientific">Rugosimonospora acidiphila</name>
    <dbReference type="NCBI Taxonomy" id="556531"/>
    <lineage>
        <taxon>Bacteria</taxon>
        <taxon>Bacillati</taxon>
        <taxon>Actinomycetota</taxon>
        <taxon>Actinomycetes</taxon>
        <taxon>Micromonosporales</taxon>
        <taxon>Micromonosporaceae</taxon>
        <taxon>Rugosimonospora</taxon>
    </lineage>
</organism>
<dbReference type="RefSeq" id="WP_345631361.1">
    <property type="nucleotide sequence ID" value="NZ_BAABJQ010000010.1"/>
</dbReference>
<comment type="caution">
    <text evidence="1">The sequence shown here is derived from an EMBL/GenBank/DDBJ whole genome shotgun (WGS) entry which is preliminary data.</text>
</comment>
<reference evidence="2" key="1">
    <citation type="journal article" date="2019" name="Int. J. Syst. Evol. Microbiol.">
        <title>The Global Catalogue of Microorganisms (GCM) 10K type strain sequencing project: providing services to taxonomists for standard genome sequencing and annotation.</title>
        <authorList>
            <consortium name="The Broad Institute Genomics Platform"/>
            <consortium name="The Broad Institute Genome Sequencing Center for Infectious Disease"/>
            <person name="Wu L."/>
            <person name="Ma J."/>
        </authorList>
    </citation>
    <scope>NUCLEOTIDE SEQUENCE [LARGE SCALE GENOMIC DNA]</scope>
    <source>
        <strain evidence="2">JCM 18304</strain>
    </source>
</reference>
<dbReference type="EMBL" id="BAABJQ010000010">
    <property type="protein sequence ID" value="GAA5188236.1"/>
    <property type="molecule type" value="Genomic_DNA"/>
</dbReference>
<keyword evidence="2" id="KW-1185">Reference proteome</keyword>
<gene>
    <name evidence="1" type="ORF">GCM10023322_38480</name>
</gene>
<accession>A0ABP9RVY9</accession>
<name>A0ABP9RVY9_9ACTN</name>
<evidence type="ECO:0000313" key="2">
    <source>
        <dbReference type="Proteomes" id="UP001501570"/>
    </source>
</evidence>
<protein>
    <recommendedName>
        <fullName evidence="3">Rho termination factor N-terminal domain-containing protein</fullName>
    </recommendedName>
</protein>